<reference evidence="3 4" key="1">
    <citation type="journal article" date="2016" name="Nat. Commun.">
        <title>Ectomycorrhizal ecology is imprinted in the genome of the dominant symbiotic fungus Cenococcum geophilum.</title>
        <authorList>
            <consortium name="DOE Joint Genome Institute"/>
            <person name="Peter M."/>
            <person name="Kohler A."/>
            <person name="Ohm R.A."/>
            <person name="Kuo A."/>
            <person name="Krutzmann J."/>
            <person name="Morin E."/>
            <person name="Arend M."/>
            <person name="Barry K.W."/>
            <person name="Binder M."/>
            <person name="Choi C."/>
            <person name="Clum A."/>
            <person name="Copeland A."/>
            <person name="Grisel N."/>
            <person name="Haridas S."/>
            <person name="Kipfer T."/>
            <person name="LaButti K."/>
            <person name="Lindquist E."/>
            <person name="Lipzen A."/>
            <person name="Maire R."/>
            <person name="Meier B."/>
            <person name="Mihaltcheva S."/>
            <person name="Molinier V."/>
            <person name="Murat C."/>
            <person name="Poggeler S."/>
            <person name="Quandt C.A."/>
            <person name="Sperisen C."/>
            <person name="Tritt A."/>
            <person name="Tisserant E."/>
            <person name="Crous P.W."/>
            <person name="Henrissat B."/>
            <person name="Nehls U."/>
            <person name="Egli S."/>
            <person name="Spatafora J.W."/>
            <person name="Grigoriev I.V."/>
            <person name="Martin F.M."/>
        </authorList>
    </citation>
    <scope>NUCLEOTIDE SEQUENCE [LARGE SCALE GENOMIC DNA]</scope>
    <source>
        <strain evidence="3 4">CBS 459.81</strain>
    </source>
</reference>
<dbReference type="InterPro" id="IPR023753">
    <property type="entry name" value="FAD/NAD-binding_dom"/>
</dbReference>
<dbReference type="SUPFAM" id="SSF51905">
    <property type="entry name" value="FAD/NAD(P)-binding domain"/>
    <property type="match status" value="1"/>
</dbReference>
<dbReference type="InterPro" id="IPR050982">
    <property type="entry name" value="Auxin_biosynth/cation_transpt"/>
</dbReference>
<evidence type="ECO:0000259" key="2">
    <source>
        <dbReference type="Pfam" id="PF07992"/>
    </source>
</evidence>
<proteinExistence type="predicted"/>
<evidence type="ECO:0000313" key="3">
    <source>
        <dbReference type="EMBL" id="OCK73162.1"/>
    </source>
</evidence>
<dbReference type="InterPro" id="IPR036188">
    <property type="entry name" value="FAD/NAD-bd_sf"/>
</dbReference>
<sequence>MRTAQKNSEASLQPAELIIGAGQAGLASGARLTQLGISCLIIDQNRKATGVNGEPQIPRIEGINDVQGSRLCHSSQFSSAQSTAAGKRVVVVGSGVSGHDIAQDFYERGHNVAIVQRSPTCIDRSEYIRGQGLYLEDGLATDADFLTHSIPIPLLKRWEIEKTEQLMLETRNTSEV</sequence>
<dbReference type="Proteomes" id="UP000250266">
    <property type="component" value="Unassembled WGS sequence"/>
</dbReference>
<dbReference type="Pfam" id="PF07992">
    <property type="entry name" value="Pyr_redox_2"/>
    <property type="match status" value="1"/>
</dbReference>
<dbReference type="AlphaFoldDB" id="A0A8E2DWR2"/>
<dbReference type="OrthoDB" id="74360at2759"/>
<feature type="domain" description="FAD/NAD(P)-binding" evidence="2">
    <location>
        <begin position="48"/>
        <end position="122"/>
    </location>
</feature>
<dbReference type="GO" id="GO:0050660">
    <property type="term" value="F:flavin adenine dinucleotide binding"/>
    <property type="evidence" value="ECO:0007669"/>
    <property type="project" value="TreeGrafter"/>
</dbReference>
<dbReference type="PANTHER" id="PTHR43539">
    <property type="entry name" value="FLAVIN-BINDING MONOOXYGENASE-LIKE PROTEIN (AFU_ORTHOLOGUE AFUA_4G09220)"/>
    <property type="match status" value="1"/>
</dbReference>
<dbReference type="EMBL" id="KV745923">
    <property type="protein sequence ID" value="OCK73162.1"/>
    <property type="molecule type" value="Genomic_DNA"/>
</dbReference>
<protein>
    <recommendedName>
        <fullName evidence="2">FAD/NAD(P)-binding domain-containing protein</fullName>
    </recommendedName>
</protein>
<organism evidence="3 4">
    <name type="scientific">Lepidopterella palustris CBS 459.81</name>
    <dbReference type="NCBI Taxonomy" id="1314670"/>
    <lineage>
        <taxon>Eukaryota</taxon>
        <taxon>Fungi</taxon>
        <taxon>Dikarya</taxon>
        <taxon>Ascomycota</taxon>
        <taxon>Pezizomycotina</taxon>
        <taxon>Dothideomycetes</taxon>
        <taxon>Pleosporomycetidae</taxon>
        <taxon>Mytilinidiales</taxon>
        <taxon>Argynnaceae</taxon>
        <taxon>Lepidopterella</taxon>
    </lineage>
</organism>
<dbReference type="PANTHER" id="PTHR43539:SF68">
    <property type="entry name" value="FLAVIN-BINDING MONOOXYGENASE-LIKE PROTEIN (AFU_ORTHOLOGUE AFUA_4G09220)"/>
    <property type="match status" value="1"/>
</dbReference>
<evidence type="ECO:0000256" key="1">
    <source>
        <dbReference type="ARBA" id="ARBA00023002"/>
    </source>
</evidence>
<dbReference type="Gene3D" id="3.50.50.60">
    <property type="entry name" value="FAD/NAD(P)-binding domain"/>
    <property type="match status" value="2"/>
</dbReference>
<name>A0A8E2DWR2_9PEZI</name>
<keyword evidence="1" id="KW-0560">Oxidoreductase</keyword>
<gene>
    <name evidence="3" type="ORF">K432DRAFT_410934</name>
</gene>
<keyword evidence="4" id="KW-1185">Reference proteome</keyword>
<dbReference type="GO" id="GO:0004497">
    <property type="term" value="F:monooxygenase activity"/>
    <property type="evidence" value="ECO:0007669"/>
    <property type="project" value="TreeGrafter"/>
</dbReference>
<accession>A0A8E2DWR2</accession>
<evidence type="ECO:0000313" key="4">
    <source>
        <dbReference type="Proteomes" id="UP000250266"/>
    </source>
</evidence>